<evidence type="ECO:0000313" key="4">
    <source>
        <dbReference type="EMBL" id="NMR18937.1"/>
    </source>
</evidence>
<protein>
    <submittedName>
        <fullName evidence="4">MerR family transcriptional regulator</fullName>
    </submittedName>
</protein>
<keyword evidence="1" id="KW-0238">DNA-binding</keyword>
<dbReference type="RefSeq" id="WP_169322877.1">
    <property type="nucleotide sequence ID" value="NZ_JABCJJ010000002.1"/>
</dbReference>
<reference evidence="4 5" key="1">
    <citation type="submission" date="2020-04" db="EMBL/GenBank/DDBJ databases">
        <title>Sequencing and Assembly of C. fimi.</title>
        <authorList>
            <person name="Ramsey A.R."/>
        </authorList>
    </citation>
    <scope>NUCLEOTIDE SEQUENCE [LARGE SCALE GENOMIC DNA]</scope>
    <source>
        <strain evidence="4 5">SB</strain>
    </source>
</reference>
<dbReference type="SUPFAM" id="SSF46955">
    <property type="entry name" value="Putative DNA-binding domain"/>
    <property type="match status" value="1"/>
</dbReference>
<dbReference type="SMART" id="SM00422">
    <property type="entry name" value="HTH_MERR"/>
    <property type="match status" value="1"/>
</dbReference>
<keyword evidence="5" id="KW-1185">Reference proteome</keyword>
<dbReference type="Gene3D" id="1.10.1660.10">
    <property type="match status" value="1"/>
</dbReference>
<dbReference type="PANTHER" id="PTHR30204">
    <property type="entry name" value="REDOX-CYCLING DRUG-SENSING TRANSCRIPTIONAL ACTIVATOR SOXR"/>
    <property type="match status" value="1"/>
</dbReference>
<dbReference type="GO" id="GO:0003677">
    <property type="term" value="F:DNA binding"/>
    <property type="evidence" value="ECO:0007669"/>
    <property type="project" value="UniProtKB-KW"/>
</dbReference>
<dbReference type="Proteomes" id="UP000562124">
    <property type="component" value="Unassembled WGS sequence"/>
</dbReference>
<sequence>MSSAQPPGDDLDQAGSPRSVLAERPGGVEQPALAVAAVARRLGVAPATLRTWDRRYGLGPSEHSAGSHRRYSADDVARLLVMRRLTLEGVAPADAAKSALQLDPAAAADAAPLTGPDAQGAPDVPVTPAQLVEAALAEDEEGCRRLLRSSLDVDSWWTRLVEPARASVASRTVLARPGEDPEWVLDSAVLAALRARDALRRPPSGGRHAVVLLLAAPGEQRPVPLHVLAAALAERGVDSRVITGPLEARRVQELALMARPVAVVMLSELATPDLGIVAELHASSPDLPVFVAIADDRAAEGLPVGRSIHRARSFTGLLHEVLAVSS</sequence>
<proteinExistence type="predicted"/>
<evidence type="ECO:0000313" key="5">
    <source>
        <dbReference type="Proteomes" id="UP000562124"/>
    </source>
</evidence>
<accession>A0A7Y0LY81</accession>
<evidence type="ECO:0000259" key="3">
    <source>
        <dbReference type="PROSITE" id="PS50937"/>
    </source>
</evidence>
<dbReference type="PROSITE" id="PS50937">
    <property type="entry name" value="HTH_MERR_2"/>
    <property type="match status" value="1"/>
</dbReference>
<dbReference type="InterPro" id="IPR000551">
    <property type="entry name" value="MerR-type_HTH_dom"/>
</dbReference>
<dbReference type="Pfam" id="PF13411">
    <property type="entry name" value="MerR_1"/>
    <property type="match status" value="1"/>
</dbReference>
<feature type="domain" description="HTH merR-type" evidence="3">
    <location>
        <begin position="32"/>
        <end position="102"/>
    </location>
</feature>
<comment type="caution">
    <text evidence="4">The sequence shown here is derived from an EMBL/GenBank/DDBJ whole genome shotgun (WGS) entry which is preliminary data.</text>
</comment>
<dbReference type="PANTHER" id="PTHR30204:SF97">
    <property type="entry name" value="MERR FAMILY REGULATORY PROTEIN"/>
    <property type="match status" value="1"/>
</dbReference>
<organism evidence="4 5">
    <name type="scientific">Cellulomonas fimi</name>
    <dbReference type="NCBI Taxonomy" id="1708"/>
    <lineage>
        <taxon>Bacteria</taxon>
        <taxon>Bacillati</taxon>
        <taxon>Actinomycetota</taxon>
        <taxon>Actinomycetes</taxon>
        <taxon>Micrococcales</taxon>
        <taxon>Cellulomonadaceae</taxon>
        <taxon>Cellulomonas</taxon>
    </lineage>
</organism>
<dbReference type="EMBL" id="JABCJJ010000002">
    <property type="protein sequence ID" value="NMR18937.1"/>
    <property type="molecule type" value="Genomic_DNA"/>
</dbReference>
<feature type="region of interest" description="Disordered" evidence="2">
    <location>
        <begin position="1"/>
        <end position="26"/>
    </location>
</feature>
<evidence type="ECO:0000256" key="2">
    <source>
        <dbReference type="SAM" id="MobiDB-lite"/>
    </source>
</evidence>
<name>A0A7Y0LY81_CELFI</name>
<evidence type="ECO:0000256" key="1">
    <source>
        <dbReference type="ARBA" id="ARBA00023125"/>
    </source>
</evidence>
<dbReference type="InterPro" id="IPR047057">
    <property type="entry name" value="MerR_fam"/>
</dbReference>
<gene>
    <name evidence="4" type="ORF">HIR71_01640</name>
</gene>
<dbReference type="AlphaFoldDB" id="A0A7Y0LY81"/>
<dbReference type="InterPro" id="IPR009061">
    <property type="entry name" value="DNA-bd_dom_put_sf"/>
</dbReference>
<dbReference type="GO" id="GO:0003700">
    <property type="term" value="F:DNA-binding transcription factor activity"/>
    <property type="evidence" value="ECO:0007669"/>
    <property type="project" value="InterPro"/>
</dbReference>